<evidence type="ECO:0000313" key="2">
    <source>
        <dbReference type="Proteomes" id="UP001470230"/>
    </source>
</evidence>
<protein>
    <submittedName>
        <fullName evidence="1">Uncharacterized protein</fullName>
    </submittedName>
</protein>
<comment type="caution">
    <text evidence="1">The sequence shown here is derived from an EMBL/GenBank/DDBJ whole genome shotgun (WGS) entry which is preliminary data.</text>
</comment>
<name>A0ABR2LB02_9EUKA</name>
<reference evidence="1 2" key="1">
    <citation type="submission" date="2024-04" db="EMBL/GenBank/DDBJ databases">
        <title>Tritrichomonas musculus Genome.</title>
        <authorList>
            <person name="Alves-Ferreira E."/>
            <person name="Grigg M."/>
            <person name="Lorenzi H."/>
            <person name="Galac M."/>
        </authorList>
    </citation>
    <scope>NUCLEOTIDE SEQUENCE [LARGE SCALE GENOMIC DNA]</scope>
    <source>
        <strain evidence="1 2">EAF2021</strain>
    </source>
</reference>
<proteinExistence type="predicted"/>
<gene>
    <name evidence="1" type="ORF">M9Y10_002714</name>
</gene>
<sequence>MFIASTEFSFDVDIRDSKCKRLAFTEMLRHCYEIRNKSRVVVKACTLDGHAKCFTLSDKHDIENTICHISGELDLSEEKSDTNPRVNS</sequence>
<dbReference type="EMBL" id="JAPFFF010000001">
    <property type="protein sequence ID" value="KAK8900387.1"/>
    <property type="molecule type" value="Genomic_DNA"/>
</dbReference>
<keyword evidence="2" id="KW-1185">Reference proteome</keyword>
<evidence type="ECO:0000313" key="1">
    <source>
        <dbReference type="EMBL" id="KAK8900387.1"/>
    </source>
</evidence>
<accession>A0ABR2LB02</accession>
<organism evidence="1 2">
    <name type="scientific">Tritrichomonas musculus</name>
    <dbReference type="NCBI Taxonomy" id="1915356"/>
    <lineage>
        <taxon>Eukaryota</taxon>
        <taxon>Metamonada</taxon>
        <taxon>Parabasalia</taxon>
        <taxon>Tritrichomonadida</taxon>
        <taxon>Tritrichomonadidae</taxon>
        <taxon>Tritrichomonas</taxon>
    </lineage>
</organism>
<dbReference type="Proteomes" id="UP001470230">
    <property type="component" value="Unassembled WGS sequence"/>
</dbReference>